<dbReference type="Proteomes" id="UP000824028">
    <property type="component" value="Unassembled WGS sequence"/>
</dbReference>
<proteinExistence type="predicted"/>
<dbReference type="EMBL" id="DXBX01000026">
    <property type="protein sequence ID" value="HIZ32644.1"/>
    <property type="molecule type" value="Genomic_DNA"/>
</dbReference>
<reference evidence="2" key="2">
    <citation type="submission" date="2021-04" db="EMBL/GenBank/DDBJ databases">
        <authorList>
            <person name="Gilroy R."/>
        </authorList>
    </citation>
    <scope>NUCLEOTIDE SEQUENCE</scope>
    <source>
        <strain evidence="2">ChiHjej9B8-1298</strain>
    </source>
</reference>
<dbReference type="PROSITE" id="PS51257">
    <property type="entry name" value="PROKAR_LIPOPROTEIN"/>
    <property type="match status" value="1"/>
</dbReference>
<accession>A0A9D2E7Y6</accession>
<gene>
    <name evidence="2" type="ORF">H9814_03720</name>
</gene>
<evidence type="ECO:0000256" key="1">
    <source>
        <dbReference type="SAM" id="SignalP"/>
    </source>
</evidence>
<name>A0A9D2E7Y6_9BACE</name>
<keyword evidence="1" id="KW-0732">Signal</keyword>
<organism evidence="2 3">
    <name type="scientific">Candidatus Bacteroides merdigallinarum</name>
    <dbReference type="NCBI Taxonomy" id="2838473"/>
    <lineage>
        <taxon>Bacteria</taxon>
        <taxon>Pseudomonadati</taxon>
        <taxon>Bacteroidota</taxon>
        <taxon>Bacteroidia</taxon>
        <taxon>Bacteroidales</taxon>
        <taxon>Bacteroidaceae</taxon>
        <taxon>Bacteroides</taxon>
    </lineage>
</organism>
<evidence type="ECO:0000313" key="2">
    <source>
        <dbReference type="EMBL" id="HIZ32644.1"/>
    </source>
</evidence>
<comment type="caution">
    <text evidence="2">The sequence shown here is derived from an EMBL/GenBank/DDBJ whole genome shotgun (WGS) entry which is preliminary data.</text>
</comment>
<sequence length="417" mass="46159">MKTRRFVNYMGGLLCALPLLSACDNDDWKDEVDALKDPVPQGIVWLMDDVTTVNGGEFEIRFRVNPSGATLTAENFQLDVADETVYRLQTEETAAQTKASYVTTPAHYQLLSVTPDVNADGETLDGQWLATIGVQADADVWLETKLTLVASYTDVAGNTELVSSDVLDVEMLPRATDGLNIWHPLAQTYRGHSTGNVLDNYVFLDMQSFVAEDGRVKQYTAETCLAGTPLMVMDEATAQRIQTENVIADNSYIKLTPAGTDWTDFEAEEDATYDFRATLNLTDITGTDYEVPVEYTIYRRNELVLSLPVNTTDRNYSFDVADELASLGYSSENFNALRRKVFSPTTYHGKDVPVAGVKLSDDMQLSFSVFGTLQSGTTTVADNFRISLRLNVPEVVSDNVSSFVVQDVMLKVQLVVE</sequence>
<reference evidence="2" key="1">
    <citation type="journal article" date="2021" name="PeerJ">
        <title>Extensive microbial diversity within the chicken gut microbiome revealed by metagenomics and culture.</title>
        <authorList>
            <person name="Gilroy R."/>
            <person name="Ravi A."/>
            <person name="Getino M."/>
            <person name="Pursley I."/>
            <person name="Horton D.L."/>
            <person name="Alikhan N.F."/>
            <person name="Baker D."/>
            <person name="Gharbi K."/>
            <person name="Hall N."/>
            <person name="Watson M."/>
            <person name="Adriaenssens E.M."/>
            <person name="Foster-Nyarko E."/>
            <person name="Jarju S."/>
            <person name="Secka A."/>
            <person name="Antonio M."/>
            <person name="Oren A."/>
            <person name="Chaudhuri R.R."/>
            <person name="La Ragione R."/>
            <person name="Hildebrand F."/>
            <person name="Pallen M.J."/>
        </authorList>
    </citation>
    <scope>NUCLEOTIDE SEQUENCE</scope>
    <source>
        <strain evidence="2">ChiHjej9B8-1298</strain>
    </source>
</reference>
<evidence type="ECO:0000313" key="3">
    <source>
        <dbReference type="Proteomes" id="UP000824028"/>
    </source>
</evidence>
<dbReference type="AlphaFoldDB" id="A0A9D2E7Y6"/>
<protein>
    <submittedName>
        <fullName evidence="2">Uncharacterized protein</fullName>
    </submittedName>
</protein>
<feature type="chain" id="PRO_5038781554" evidence="1">
    <location>
        <begin position="22"/>
        <end position="417"/>
    </location>
</feature>
<feature type="signal peptide" evidence="1">
    <location>
        <begin position="1"/>
        <end position="21"/>
    </location>
</feature>